<dbReference type="PANTHER" id="PTHR32089:SF112">
    <property type="entry name" value="LYSOZYME-LIKE PROTEIN-RELATED"/>
    <property type="match status" value="1"/>
</dbReference>
<accession>A0ABR8T0I5</accession>
<gene>
    <name evidence="4" type="ORF">H9647_14465</name>
</gene>
<dbReference type="Gene3D" id="1.10.287.950">
    <property type="entry name" value="Methyl-accepting chemotaxis protein"/>
    <property type="match status" value="1"/>
</dbReference>
<dbReference type="PANTHER" id="PTHR32089">
    <property type="entry name" value="METHYL-ACCEPTING CHEMOTAXIS PROTEIN MCPB"/>
    <property type="match status" value="1"/>
</dbReference>
<dbReference type="InterPro" id="IPR012292">
    <property type="entry name" value="Globin/Proto"/>
</dbReference>
<feature type="domain" description="Methyl-accepting transducer" evidence="3">
    <location>
        <begin position="164"/>
        <end position="333"/>
    </location>
</feature>
<protein>
    <submittedName>
        <fullName evidence="4">Globin-coupled sensor protein</fullName>
    </submittedName>
</protein>
<dbReference type="InterPro" id="IPR009050">
    <property type="entry name" value="Globin-like_sf"/>
</dbReference>
<dbReference type="Pfam" id="PF11563">
    <property type="entry name" value="Protoglobin"/>
    <property type="match status" value="1"/>
</dbReference>
<reference evidence="4 5" key="1">
    <citation type="submission" date="2020-08" db="EMBL/GenBank/DDBJ databases">
        <title>A Genomic Blueprint of the Chicken Gut Microbiome.</title>
        <authorList>
            <person name="Gilroy R."/>
            <person name="Ravi A."/>
            <person name="Getino M."/>
            <person name="Pursley I."/>
            <person name="Horton D.L."/>
            <person name="Alikhan N.-F."/>
            <person name="Baker D."/>
            <person name="Gharbi K."/>
            <person name="Hall N."/>
            <person name="Watson M."/>
            <person name="Adriaenssens E.M."/>
            <person name="Foster-Nyarko E."/>
            <person name="Jarju S."/>
            <person name="Secka A."/>
            <person name="Antonio M."/>
            <person name="Oren A."/>
            <person name="Chaudhuri R."/>
            <person name="La Ragione R.M."/>
            <person name="Hildebrand F."/>
            <person name="Pallen M.J."/>
        </authorList>
    </citation>
    <scope>NUCLEOTIDE SEQUENCE [LARGE SCALE GENOMIC DNA]</scope>
    <source>
        <strain evidence="4 5">Sa2BVA9</strain>
    </source>
</reference>
<dbReference type="EMBL" id="JACSQL010000006">
    <property type="protein sequence ID" value="MBD7969275.1"/>
    <property type="molecule type" value="Genomic_DNA"/>
</dbReference>
<dbReference type="PROSITE" id="PS50111">
    <property type="entry name" value="CHEMOTAXIS_TRANSDUC_2"/>
    <property type="match status" value="1"/>
</dbReference>
<evidence type="ECO:0000313" key="4">
    <source>
        <dbReference type="EMBL" id="MBD7969275.1"/>
    </source>
</evidence>
<evidence type="ECO:0000259" key="3">
    <source>
        <dbReference type="PROSITE" id="PS50111"/>
    </source>
</evidence>
<dbReference type="CDD" id="cd01068">
    <property type="entry name" value="globin_sensor"/>
    <property type="match status" value="1"/>
</dbReference>
<dbReference type="SMART" id="SM00283">
    <property type="entry name" value="MA"/>
    <property type="match status" value="1"/>
</dbReference>
<dbReference type="RefSeq" id="WP_191801116.1">
    <property type="nucleotide sequence ID" value="NZ_JACSQL010000006.1"/>
</dbReference>
<keyword evidence="5" id="KW-1185">Reference proteome</keyword>
<dbReference type="Proteomes" id="UP000608071">
    <property type="component" value="Unassembled WGS sequence"/>
</dbReference>
<dbReference type="InterPro" id="IPR004089">
    <property type="entry name" value="MCPsignal_dom"/>
</dbReference>
<proteinExistence type="predicted"/>
<dbReference type="InterPro" id="IPR044398">
    <property type="entry name" value="Globin-sensor_dom"/>
</dbReference>
<dbReference type="SUPFAM" id="SSF46458">
    <property type="entry name" value="Globin-like"/>
    <property type="match status" value="1"/>
</dbReference>
<organism evidence="4 5">
    <name type="scientific">Paenibacillus gallinarum</name>
    <dbReference type="NCBI Taxonomy" id="2762232"/>
    <lineage>
        <taxon>Bacteria</taxon>
        <taxon>Bacillati</taxon>
        <taxon>Bacillota</taxon>
        <taxon>Bacilli</taxon>
        <taxon>Bacillales</taxon>
        <taxon>Paenibacillaceae</taxon>
        <taxon>Paenibacillus</taxon>
    </lineage>
</organism>
<name>A0ABR8T0I5_9BACL</name>
<keyword evidence="1 2" id="KW-0807">Transducer</keyword>
<dbReference type="SUPFAM" id="SSF58104">
    <property type="entry name" value="Methyl-accepting chemotaxis protein (MCP) signaling domain"/>
    <property type="match status" value="1"/>
</dbReference>
<comment type="caution">
    <text evidence="4">The sequence shown here is derived from an EMBL/GenBank/DDBJ whole genome shotgun (WGS) entry which is preliminary data.</text>
</comment>
<evidence type="ECO:0000256" key="2">
    <source>
        <dbReference type="PROSITE-ProRule" id="PRU00284"/>
    </source>
</evidence>
<evidence type="ECO:0000256" key="1">
    <source>
        <dbReference type="ARBA" id="ARBA00023224"/>
    </source>
</evidence>
<dbReference type="InterPro" id="IPR039379">
    <property type="entry name" value="Protoglobin_sensor_dom"/>
</dbReference>
<dbReference type="Gene3D" id="1.10.490.10">
    <property type="entry name" value="Globins"/>
    <property type="match status" value="1"/>
</dbReference>
<dbReference type="Pfam" id="PF00015">
    <property type="entry name" value="MCPsignal"/>
    <property type="match status" value="1"/>
</dbReference>
<evidence type="ECO:0000313" key="5">
    <source>
        <dbReference type="Proteomes" id="UP000608071"/>
    </source>
</evidence>
<sequence>MISLGSEREKQISYIGITDADLNLLKSKEKEFKQIVNTLVDEVYEQVTSEPELLAIIEKNSTLERLKETQRWYFLSMTSGVIDEEFIEKRLFIGKVHSRIGLTTNWYLGTYILYLDLATAHFERVLPVEWRSVIHSLTKMFNLDSQLVLEAYETDEKAKIEILLEKQNHLLTGVSSAVQELVSLMVQLKDSSESVENSANKNVDYQENTHQNILSLNSEVESIHQVGTMMREVADQTNLLGLNAAIEAARAGEHGRGFEVVAKEVRKLAHRSKESLGTIDQRLNNIHSTLTKVRNDSEHNSMYSRNQVASSQELATYVKLIEKVTVELEKLKV</sequence>